<dbReference type="Pfam" id="PF00929">
    <property type="entry name" value="RNase_T"/>
    <property type="match status" value="1"/>
</dbReference>
<dbReference type="CDD" id="cd06127">
    <property type="entry name" value="DEDDh"/>
    <property type="match status" value="1"/>
</dbReference>
<dbReference type="InterPro" id="IPR036397">
    <property type="entry name" value="RNaseH_sf"/>
</dbReference>
<feature type="domain" description="Helicase ATP-binding" evidence="6">
    <location>
        <begin position="323"/>
        <end position="612"/>
    </location>
</feature>
<gene>
    <name evidence="7" type="ORF">C1880_05950</name>
</gene>
<comment type="similarity">
    <text evidence="5">Belongs to the helicase family. DinG subfamily.</text>
</comment>
<dbReference type="Pfam" id="PF13307">
    <property type="entry name" value="Helicase_C_2"/>
    <property type="match status" value="1"/>
</dbReference>
<evidence type="ECO:0000256" key="5">
    <source>
        <dbReference type="ARBA" id="ARBA00038058"/>
    </source>
</evidence>
<dbReference type="PANTHER" id="PTHR11472">
    <property type="entry name" value="DNA REPAIR DEAD HELICASE RAD3/XP-D SUBFAMILY MEMBER"/>
    <property type="match status" value="1"/>
</dbReference>
<dbReference type="GO" id="GO:0005524">
    <property type="term" value="F:ATP binding"/>
    <property type="evidence" value="ECO:0007669"/>
    <property type="project" value="UniProtKB-KW"/>
</dbReference>
<dbReference type="Proteomes" id="UP000253792">
    <property type="component" value="Unassembled WGS sequence"/>
</dbReference>
<proteinExistence type="inferred from homology"/>
<dbReference type="InterPro" id="IPR013520">
    <property type="entry name" value="Ribonucl_H"/>
</dbReference>
<dbReference type="AlphaFoldDB" id="A0A369LAK5"/>
<dbReference type="FunFam" id="3.30.420.10:FF:000045">
    <property type="entry name" value="3'-5' exonuclease DinG"/>
    <property type="match status" value="1"/>
</dbReference>
<dbReference type="GO" id="GO:0016818">
    <property type="term" value="F:hydrolase activity, acting on acid anhydrides, in phosphorus-containing anhydrides"/>
    <property type="evidence" value="ECO:0007669"/>
    <property type="project" value="InterPro"/>
</dbReference>
<sequence>MRGDLLAYISDGTPQAIVDRYASLADASKESDYGELDRDIVVIDTETTGFSFNHDELTQIAAARMDKGEIVDWFVTFVNPGKPIPEDVAHLTNIHDEDVADAPSPEEALAQLAEFVGDSKLVAHNAAFDRTFTTRHPSGYPLLENTWLDSLDLARIALPRLKSHRLIDLVRTFGAPVSTHRADDDVAATCAVFRILLAAVDAMPKPLVAKIASLATPEQWETQVVFQYFADHSGDAADMTSDEAALVEDAARDIVSRETNEGQLSWATSQLDLFSLQSIRRDRLRKIENRPKVDADAIASDPMRSMEYPTAEEIVKAFSQEGLVGNLYKNYEPRAEQRDMSTSVRDAFASGDNLVVEAGTGVGKSMAYLVPLALTAQRNGITVGVATKTNALLDQLVFKEVPALAKALRVSDPDAKPLTCAPLKGFSHYPCLRKIRSVVDDGAAMKEIQGKELSQAPAMAALLSFIEQTEYDDIDGLKLDYRLLPRKVITTSSQECLRRKCPFFGNLCFVHGARKRAEAADILVTNHSLLFCDMAADGGLLPPVRYWAVDEAHGAESEARRAFSIELDAENILREARRVAADDARRNVFSRAERRVVLNGAKEESETLFYTLTQKGKSAGEAYRQTAEAFCASLKGLLFFDTNRHGRGYEIVELWVNSDIRSSATFGDIVDKGVAMRESAEKLIAACQNLVAYLEDIENAAAIQREIAAMAIDLKEQVNAVQVILEDPNESYAYAATLCRKKDRVGEKLQGMPVNVGGKLNDTLYASTHSVVFASATLSVNGSFDGFTNAMGLGQGEFSPVKTCQLDSSYDFDKNMTVYVVADMPEPNEPSYMATLQKFLVEAHKAQQGSMLTLFTNRREMERCFDYVQPELKSDDLRLVCQKWGVSVKGLRDDFLADEHLSLFALKSFWEGFDAPGATLKGVVIPKLPFMKPTDPLSCERAERDDQAWRHYVLPAAVLEVKQAAGRLIRRADDTGALILADHRLVSKSYGKVFLNSLPSSNIKVLPAAQIVAELAATNRG</sequence>
<dbReference type="OrthoDB" id="9805194at2"/>
<reference evidence="7 8" key="1">
    <citation type="journal article" date="2018" name="Elife">
        <title>Discovery and characterization of a prevalent human gut bacterial enzyme sufficient for the inactivation of a family of plant toxins.</title>
        <authorList>
            <person name="Koppel N."/>
            <person name="Bisanz J.E."/>
            <person name="Pandelia M.E."/>
            <person name="Turnbaugh P.J."/>
            <person name="Balskus E.P."/>
        </authorList>
    </citation>
    <scope>NUCLEOTIDE SEQUENCE [LARGE SCALE GENOMIC DNA]</scope>
    <source>
        <strain evidence="8">anaerobia AP69FAA</strain>
    </source>
</reference>
<dbReference type="EMBL" id="PPTP01000004">
    <property type="protein sequence ID" value="RDB55749.1"/>
    <property type="molecule type" value="Genomic_DNA"/>
</dbReference>
<dbReference type="Gene3D" id="3.30.420.10">
    <property type="entry name" value="Ribonuclease H-like superfamily/Ribonuclease H"/>
    <property type="match status" value="1"/>
</dbReference>
<evidence type="ECO:0000256" key="1">
    <source>
        <dbReference type="ARBA" id="ARBA00022741"/>
    </source>
</evidence>
<dbReference type="STRING" id="1034345.GCA_000236865_00746"/>
<keyword evidence="4" id="KW-0067">ATP-binding</keyword>
<protein>
    <submittedName>
        <fullName evidence="7">DNA polymerase III subunit epsilon</fullName>
    </submittedName>
</protein>
<dbReference type="InterPro" id="IPR045028">
    <property type="entry name" value="DinG/Rad3-like"/>
</dbReference>
<name>A0A369LAK5_9ACTN</name>
<keyword evidence="2" id="KW-0378">Hydrolase</keyword>
<evidence type="ECO:0000256" key="4">
    <source>
        <dbReference type="ARBA" id="ARBA00022840"/>
    </source>
</evidence>
<comment type="caution">
    <text evidence="7">The sequence shown here is derived from an EMBL/GenBank/DDBJ whole genome shotgun (WGS) entry which is preliminary data.</text>
</comment>
<dbReference type="InterPro" id="IPR027417">
    <property type="entry name" value="P-loop_NTPase"/>
</dbReference>
<dbReference type="PANTHER" id="PTHR11472:SF34">
    <property type="entry name" value="REGULATOR OF TELOMERE ELONGATION HELICASE 1"/>
    <property type="match status" value="1"/>
</dbReference>
<accession>A0A369LAK5</accession>
<dbReference type="GO" id="GO:0003678">
    <property type="term" value="F:DNA helicase activity"/>
    <property type="evidence" value="ECO:0007669"/>
    <property type="project" value="TreeGrafter"/>
</dbReference>
<dbReference type="SMART" id="SM00479">
    <property type="entry name" value="EXOIII"/>
    <property type="match status" value="1"/>
</dbReference>
<evidence type="ECO:0000256" key="2">
    <source>
        <dbReference type="ARBA" id="ARBA00022801"/>
    </source>
</evidence>
<dbReference type="GO" id="GO:0004527">
    <property type="term" value="F:exonuclease activity"/>
    <property type="evidence" value="ECO:0007669"/>
    <property type="project" value="UniProtKB-KW"/>
</dbReference>
<dbReference type="GO" id="GO:0003676">
    <property type="term" value="F:nucleic acid binding"/>
    <property type="evidence" value="ECO:0007669"/>
    <property type="project" value="InterPro"/>
</dbReference>
<keyword evidence="8" id="KW-1185">Reference proteome</keyword>
<evidence type="ECO:0000256" key="3">
    <source>
        <dbReference type="ARBA" id="ARBA00022839"/>
    </source>
</evidence>
<evidence type="ECO:0000259" key="6">
    <source>
        <dbReference type="PROSITE" id="PS51193"/>
    </source>
</evidence>
<evidence type="ECO:0000313" key="7">
    <source>
        <dbReference type="EMBL" id="RDB55749.1"/>
    </source>
</evidence>
<dbReference type="GO" id="GO:0006139">
    <property type="term" value="P:nucleobase-containing compound metabolic process"/>
    <property type="evidence" value="ECO:0007669"/>
    <property type="project" value="InterPro"/>
</dbReference>
<dbReference type="InterPro" id="IPR014013">
    <property type="entry name" value="Helic_SF1/SF2_ATP-bd_DinG/Rad3"/>
</dbReference>
<dbReference type="SUPFAM" id="SSF52540">
    <property type="entry name" value="P-loop containing nucleoside triphosphate hydrolases"/>
    <property type="match status" value="1"/>
</dbReference>
<keyword evidence="1" id="KW-0547">Nucleotide-binding</keyword>
<dbReference type="InterPro" id="IPR012337">
    <property type="entry name" value="RNaseH-like_sf"/>
</dbReference>
<dbReference type="Gene3D" id="3.40.50.300">
    <property type="entry name" value="P-loop containing nucleotide triphosphate hydrolases"/>
    <property type="match status" value="2"/>
</dbReference>
<evidence type="ECO:0000313" key="8">
    <source>
        <dbReference type="Proteomes" id="UP000253792"/>
    </source>
</evidence>
<dbReference type="SMART" id="SM00491">
    <property type="entry name" value="HELICc2"/>
    <property type="match status" value="1"/>
</dbReference>
<keyword evidence="3" id="KW-0269">Exonuclease</keyword>
<organism evidence="7 8">
    <name type="scientific">Senegalimassilia anaerobia</name>
    <dbReference type="NCBI Taxonomy" id="1473216"/>
    <lineage>
        <taxon>Bacteria</taxon>
        <taxon>Bacillati</taxon>
        <taxon>Actinomycetota</taxon>
        <taxon>Coriobacteriia</taxon>
        <taxon>Coriobacteriales</taxon>
        <taxon>Coriobacteriaceae</taxon>
        <taxon>Senegalimassilia</taxon>
    </lineage>
</organism>
<dbReference type="InterPro" id="IPR006555">
    <property type="entry name" value="ATP-dep_Helicase_C"/>
</dbReference>
<dbReference type="PROSITE" id="PS51193">
    <property type="entry name" value="HELICASE_ATP_BIND_2"/>
    <property type="match status" value="1"/>
</dbReference>
<dbReference type="SUPFAM" id="SSF53098">
    <property type="entry name" value="Ribonuclease H-like"/>
    <property type="match status" value="1"/>
</dbReference>
<keyword evidence="3" id="KW-0540">Nuclease</keyword>